<dbReference type="Gene3D" id="1.10.510.10">
    <property type="entry name" value="Transferase(Phosphotransferase) domain 1"/>
    <property type="match status" value="1"/>
</dbReference>
<evidence type="ECO:0000256" key="2">
    <source>
        <dbReference type="SAM" id="Phobius"/>
    </source>
</evidence>
<dbReference type="InterPro" id="IPR000719">
    <property type="entry name" value="Prot_kinase_dom"/>
</dbReference>
<keyword evidence="2" id="KW-0472">Membrane</keyword>
<proteinExistence type="predicted"/>
<feature type="compositionally biased region" description="Pro residues" evidence="1">
    <location>
        <begin position="1883"/>
        <end position="1893"/>
    </location>
</feature>
<feature type="domain" description="Protein kinase" evidence="3">
    <location>
        <begin position="1664"/>
        <end position="2001"/>
    </location>
</feature>
<accession>A0ABQ9Y9C4</accession>
<dbReference type="EMBL" id="JARBJD010000024">
    <property type="protein sequence ID" value="KAK2960259.1"/>
    <property type="molecule type" value="Genomic_DNA"/>
</dbReference>
<dbReference type="SUPFAM" id="SSF56112">
    <property type="entry name" value="Protein kinase-like (PK-like)"/>
    <property type="match status" value="1"/>
</dbReference>
<evidence type="ECO:0000313" key="5">
    <source>
        <dbReference type="Proteomes" id="UP001281761"/>
    </source>
</evidence>
<dbReference type="PROSITE" id="PS50011">
    <property type="entry name" value="PROTEIN_KINASE_DOM"/>
    <property type="match status" value="1"/>
</dbReference>
<reference evidence="4 5" key="1">
    <citation type="journal article" date="2022" name="bioRxiv">
        <title>Genomics of Preaxostyla Flagellates Illuminates Evolutionary Transitions and the Path Towards Mitochondrial Loss.</title>
        <authorList>
            <person name="Novak L.V.F."/>
            <person name="Treitli S.C."/>
            <person name="Pyrih J."/>
            <person name="Halakuc P."/>
            <person name="Pipaliya S.V."/>
            <person name="Vacek V."/>
            <person name="Brzon O."/>
            <person name="Soukal P."/>
            <person name="Eme L."/>
            <person name="Dacks J.B."/>
            <person name="Karnkowska A."/>
            <person name="Elias M."/>
            <person name="Hampl V."/>
        </authorList>
    </citation>
    <scope>NUCLEOTIDE SEQUENCE [LARGE SCALE GENOMIC DNA]</scope>
    <source>
        <strain evidence="4">NAU3</strain>
        <tissue evidence="4">Gut</tissue>
    </source>
</reference>
<feature type="region of interest" description="Disordered" evidence="1">
    <location>
        <begin position="1880"/>
        <end position="1900"/>
    </location>
</feature>
<evidence type="ECO:0000313" key="4">
    <source>
        <dbReference type="EMBL" id="KAK2960259.1"/>
    </source>
</evidence>
<feature type="transmembrane region" description="Helical" evidence="2">
    <location>
        <begin position="1700"/>
        <end position="1723"/>
    </location>
</feature>
<dbReference type="Proteomes" id="UP001281761">
    <property type="component" value="Unassembled WGS sequence"/>
</dbReference>
<dbReference type="InterPro" id="IPR001245">
    <property type="entry name" value="Ser-Thr/Tyr_kinase_cat_dom"/>
</dbReference>
<dbReference type="SUPFAM" id="SSF51126">
    <property type="entry name" value="Pectin lyase-like"/>
    <property type="match status" value="1"/>
</dbReference>
<comment type="caution">
    <text evidence="4">The sequence shown here is derived from an EMBL/GenBank/DDBJ whole genome shotgun (WGS) entry which is preliminary data.</text>
</comment>
<dbReference type="InterPro" id="IPR011009">
    <property type="entry name" value="Kinase-like_dom_sf"/>
</dbReference>
<dbReference type="InterPro" id="IPR011050">
    <property type="entry name" value="Pectin_lyase_fold/virulence"/>
</dbReference>
<keyword evidence="2" id="KW-1133">Transmembrane helix</keyword>
<evidence type="ECO:0000259" key="3">
    <source>
        <dbReference type="PROSITE" id="PS50011"/>
    </source>
</evidence>
<gene>
    <name evidence="4" type="ORF">BLNAU_4812</name>
</gene>
<organism evidence="4 5">
    <name type="scientific">Blattamonas nauphoetae</name>
    <dbReference type="NCBI Taxonomy" id="2049346"/>
    <lineage>
        <taxon>Eukaryota</taxon>
        <taxon>Metamonada</taxon>
        <taxon>Preaxostyla</taxon>
        <taxon>Oxymonadida</taxon>
        <taxon>Blattamonas</taxon>
    </lineage>
</organism>
<dbReference type="PANTHER" id="PTHR11319">
    <property type="entry name" value="G PROTEIN-COUPLED RECEPTOR-RELATED"/>
    <property type="match status" value="1"/>
</dbReference>
<dbReference type="Pfam" id="PF07714">
    <property type="entry name" value="PK_Tyr_Ser-Thr"/>
    <property type="match status" value="1"/>
</dbReference>
<name>A0ABQ9Y9C4_9EUKA</name>
<keyword evidence="2" id="KW-0812">Transmembrane</keyword>
<dbReference type="PANTHER" id="PTHR11319:SF35">
    <property type="entry name" value="OUTER MEMBRANE PROTEIN PMPC-RELATED"/>
    <property type="match status" value="1"/>
</dbReference>
<protein>
    <recommendedName>
        <fullName evidence="3">Protein kinase domain-containing protein</fullName>
    </recommendedName>
</protein>
<sequence>MTSTHNTHTESDSRLSQTCLGVSVKESIGTLQGTMIQDVNAGGSLLCQNSTFSKCESTNYNIIDSYIMSTYGYFLKKYLKHFHPPYTFSKRTYSQEDFHSYWSIGSGTEISPPSIYRYATSVTPVSYIDCTFSQMIENPSPPYDVGGSAIFYRSKSPLTITRSRFSECKTAQGAGGAINLNDQTNYGPTVVITSSNFTKCSAQQSGGAIQLQSTGQNSITYCLFEENTVDGNGGGVNTDKCEVFFTKFVSNRASSSGALHGHNLSLMFCHFWNNTNSNGYSDSTALDFANQSPAVFGNTQSTDRDAETSDVLFVLSGGQEGTCLFDDPCGSLGVAVSKIPVDEHRDLRIRAGSFDAVTLQKACDVKIIQQFTEDVVNEVEQVVSFSLSVPVEATIILFVMSLSPLKGHPIISCTFAPALITLENIRLTHLTGITLSPFIFSAGTVTITVCRFEEIKLSSAPIIAVSGLDTSVVLTNTFFRDLTSTASVITVVDSSLDVSSCLFRSLTRTVGEGAAAIDATNARLRISSSFAYCRSQTGKSGAMSLRQIDPICFEWSQNSFLGNRGKDDSVAHDIYVSDFDFDVSLFPSLVSTSAFPSVVDKTGSKISLRPFSDLCVFEDDSDSLEQFYYLGSVNLKDLDQFNFTAMILFSDSFQLSLYATIPLDLFLKPVVVGDSEAIVIDAQGRSSYSTITQASGTSGSLFTFESHSTMNPLKLTFIHSSQQRSPMFNIAEDATVSMSYCIVTSDGGLCQAPVFVSKGVLTFAETTIRDFTFSSFSCIETTGGELQLQSQTAYNPSLTAASNLSTSSNGALLNARNTKVTYLYLAAFDCHATNGGCIFVDAGSEVEIRGPFFRCTATKCGGAVFVQNGLVDTEIKIEFGTVVNCSAELGGGLFFNSTAQRGLNFDGKSQFETLTQSFSLPTFFGCRATKGAGAYLSGIVNPEAFSMQFWSSSNGEPTEGTDLYIAKSFADCFTNLTDVLAQMQTYTASLSGMSLSDGRYKHVHVEGHPEQSINFDRPFLFAEDSDKELAVSCPDFKDPGCSSISQYLPLFHTQKETGEYIQIPIYLKETLFVSDTEPVTKQSVLIAMLNDPDNLGVVTEVAIQNSVQEPSSDSVLVEVGEDGAVELGGLKAVCEDALTLLVTVDISSKGTMSNCEIRMNTTQTLPLVVCRKGSVKVLSSQFLLGAAQPLVSTPLIVSHSSSLGSNSDESEISVEVVDVTFQNLKLKQDTESVIVLDSANSITLSRISFMNVLFEDDTQATRITVRGRELGQVVQRLSGHNFPNRGSGEDSLYKSHDVTKAPDTPFHSPTLLLYLSPYKASLIHVKAEGSDAWGCGDDVFTCRSLDEADGHLLAASPSTVLIHDTAELNEGVVLTQDKMEVKSKEEKSIVIASSLGSIINQKNGTTPHELALTSLSFLIVPDHSTALLRLSHGIFVVTTCSFTIASPTIESFNSFHNSPRQSNWIDRNGEETETDICDMSSALLQLDNCSATLTHTSFSHIGEGALKVVDSTVSIQNGSFTQTTPLNPQFASLQKYVDCSGSSTVELITSDSNTDTPNLWISTDSTCVVKSDGQEVSEPFFVPTLTISDCNATIPKKGTEYTVVVKGAFLLPCGTSFAVREVGKGDSAKEVPFQLSSELVTSYNETNIAMTIPTSALSSLDSKAEWNGVIMFGRSGQVSFQFKMSSKQARAQAFQKSLPWLIPLIVVLFLIVVVGIIILVCLWRRRKTKKDTIITPVRGEMEEEEDTKIEAAEPEELEVGQAFLEPSEGVSHVMNESASDEPALSQIVSKDISHVEAVECGEMMKRTIVREEDTLFNRLHSPKEQKAILKRVVQCQLSLGLAKAVESNMNPDMFTQLSPHSILFDSKEQLCLRTTSPIALLPQPAPTQPPPTTRPVDQDGRRWNAPEVFAASEDKSKPSEVDVEKAGVFSLGLIVWEIETGLVPFAEQDVVNTQRQLSSGVLPPMTGISADVADLIQKCLQLSPSDRPSLSEVSSILHSLPTDAHEVNEHAMTNEV</sequence>
<keyword evidence="5" id="KW-1185">Reference proteome</keyword>
<evidence type="ECO:0000256" key="1">
    <source>
        <dbReference type="SAM" id="MobiDB-lite"/>
    </source>
</evidence>